<evidence type="ECO:0000256" key="3">
    <source>
        <dbReference type="ARBA" id="ARBA00022729"/>
    </source>
</evidence>
<evidence type="ECO:0000256" key="6">
    <source>
        <dbReference type="SAM" id="Coils"/>
    </source>
</evidence>
<gene>
    <name evidence="10" type="ORF">HMPREF0091_10739</name>
</gene>
<evidence type="ECO:0000256" key="1">
    <source>
        <dbReference type="ARBA" id="ARBA00007074"/>
    </source>
</evidence>
<reference evidence="10 11" key="1">
    <citation type="submission" date="2011-02" db="EMBL/GenBank/DDBJ databases">
        <authorList>
            <person name="Muzny D."/>
            <person name="Qin X."/>
            <person name="Buhay C."/>
            <person name="Dugan-Rocha S."/>
            <person name="Ding Y."/>
            <person name="Chen G."/>
            <person name="Hawes A."/>
            <person name="Holder M."/>
            <person name="Jhangiani S."/>
            <person name="Johnson A."/>
            <person name="Khan Z."/>
            <person name="Li Z."/>
            <person name="Liu W."/>
            <person name="Liu X."/>
            <person name="Perez L."/>
            <person name="Shen H."/>
            <person name="Wang Q."/>
            <person name="Watt J."/>
            <person name="Xi L."/>
            <person name="Xin Y."/>
            <person name="Zhou J."/>
            <person name="Deng J."/>
            <person name="Jiang H."/>
            <person name="Liu Y."/>
            <person name="Qu J."/>
            <person name="Song X.-Z."/>
            <person name="Zhang L."/>
            <person name="Villasana D."/>
            <person name="Johnson A."/>
            <person name="Liu J."/>
            <person name="Liyanage D."/>
            <person name="Lorensuhewa L."/>
            <person name="Robinson T."/>
            <person name="Song A."/>
            <person name="Song B.-B."/>
            <person name="Dinh H."/>
            <person name="Thornton R."/>
            <person name="Coyle M."/>
            <person name="Francisco L."/>
            <person name="Jackson L."/>
            <person name="Javaid M."/>
            <person name="Korchina V."/>
            <person name="Kovar C."/>
            <person name="Mata R."/>
            <person name="Mathew T."/>
            <person name="Ngo R."/>
            <person name="Nguyen L."/>
            <person name="Nguyen N."/>
            <person name="Okwuonu G."/>
            <person name="Ongeri F."/>
            <person name="Pham C."/>
            <person name="Simmons D."/>
            <person name="Wilczek-Boney K."/>
            <person name="Hale W."/>
            <person name="Jakkamsetti A."/>
            <person name="Pham P."/>
            <person name="Ruth R."/>
            <person name="San Lucas F."/>
            <person name="Warren J."/>
            <person name="Zhang J."/>
            <person name="Zhao Z."/>
            <person name="Zhou C."/>
            <person name="Zhu D."/>
            <person name="Lee S."/>
            <person name="Bess C."/>
            <person name="Blankenburg K."/>
            <person name="Forbes L."/>
            <person name="Fu Q."/>
            <person name="Gubbala S."/>
            <person name="Hirani K."/>
            <person name="Jayaseelan J.C."/>
            <person name="Lara F."/>
            <person name="Munidasa M."/>
            <person name="Palculict T."/>
            <person name="Patil S."/>
            <person name="Pu L.-L."/>
            <person name="Saada N."/>
            <person name="Tang L."/>
            <person name="Weissenberger G."/>
            <person name="Zhu Y."/>
            <person name="Hemphill L."/>
            <person name="Shang Y."/>
            <person name="Youmans B."/>
            <person name="Ayvaz T."/>
            <person name="Ross M."/>
            <person name="Santibanez J."/>
            <person name="Aqrawi P."/>
            <person name="Gross S."/>
            <person name="Joshi V."/>
            <person name="Fowler G."/>
            <person name="Nazareth L."/>
            <person name="Reid J."/>
            <person name="Worley K."/>
            <person name="Petrosino J."/>
            <person name="Highlander S."/>
            <person name="Gibbs R."/>
        </authorList>
    </citation>
    <scope>NUCLEOTIDE SEQUENCE [LARGE SCALE GENOMIC DNA]</scope>
    <source>
        <strain evidence="10 11">DSM 15829</strain>
    </source>
</reference>
<organism evidence="10 11">
    <name type="scientific">Fannyhessea vaginae DSM 15829</name>
    <dbReference type="NCBI Taxonomy" id="525256"/>
    <lineage>
        <taxon>Bacteria</taxon>
        <taxon>Bacillati</taxon>
        <taxon>Actinomycetota</taxon>
        <taxon>Coriobacteriia</taxon>
        <taxon>Coriobacteriales</taxon>
        <taxon>Atopobiaceae</taxon>
        <taxon>Fannyhessea</taxon>
    </lineage>
</organism>
<keyword evidence="4" id="KW-0378">Hydrolase</keyword>
<dbReference type="PANTHER" id="PTHR47053">
    <property type="entry name" value="MUREIN DD-ENDOPEPTIDASE MEPH-RELATED"/>
    <property type="match status" value="1"/>
</dbReference>
<dbReference type="Gene3D" id="3.90.1720.10">
    <property type="entry name" value="endopeptidase domain like (from Nostoc punctiforme)"/>
    <property type="match status" value="1"/>
</dbReference>
<dbReference type="GO" id="GO:0006508">
    <property type="term" value="P:proteolysis"/>
    <property type="evidence" value="ECO:0007669"/>
    <property type="project" value="UniProtKB-KW"/>
</dbReference>
<keyword evidence="6" id="KW-0175">Coiled coil</keyword>
<dbReference type="OrthoDB" id="5244330at2"/>
<feature type="domain" description="NlpC/P60" evidence="9">
    <location>
        <begin position="264"/>
        <end position="390"/>
    </location>
</feature>
<evidence type="ECO:0000313" key="11">
    <source>
        <dbReference type="Proteomes" id="UP000005947"/>
    </source>
</evidence>
<evidence type="ECO:0000259" key="9">
    <source>
        <dbReference type="PROSITE" id="PS51935"/>
    </source>
</evidence>
<dbReference type="GeneID" id="93210340"/>
<keyword evidence="3 8" id="KW-0732">Signal</keyword>
<dbReference type="SUPFAM" id="SSF54001">
    <property type="entry name" value="Cysteine proteinases"/>
    <property type="match status" value="1"/>
</dbReference>
<feature type="coiled-coil region" evidence="6">
    <location>
        <begin position="42"/>
        <end position="97"/>
    </location>
</feature>
<feature type="region of interest" description="Disordered" evidence="7">
    <location>
        <begin position="225"/>
        <end position="266"/>
    </location>
</feature>
<dbReference type="PANTHER" id="PTHR47053:SF1">
    <property type="entry name" value="MUREIN DD-ENDOPEPTIDASE MEPH-RELATED"/>
    <property type="match status" value="1"/>
</dbReference>
<sequence length="390" mass="41958">MLLTTKNAKLGYKAVTAGLVCALTVTSSFPITVAYAAQPAEIQAASDKIDSLAADLKDCQKSLDENEGQLQQTATDIVNKEQEITETTQKLDAAKETLGKRVRSSYKSGVSSVLELLMGSTNMQDLISRIHYMDSVSQEDARTIDNVRDLSRELSNQKTALETKQAEEQAQGKKLQAQIDDIQSKLKEAQTYYNSLSAEAQAAIQKQAENTDSQAAFVMGAIQENSDNAPSASGNSAPQSDNQRSGGSTSSSSSTPSAPRSHSYSNAGGPVANAYQFLGKGYRYIWGSSDPSNGGFDCSGFTQYIFRLAGYPITRTTWTQSDEIKAKGNWKTSTSQLVAGDLVFFDNCNHVGIYVGGDQFIHSSCSRGPVCVSLSEYLKFSSFYGGGSIL</sequence>
<feature type="compositionally biased region" description="Polar residues" evidence="7">
    <location>
        <begin position="225"/>
        <end position="243"/>
    </location>
</feature>
<dbReference type="Proteomes" id="UP000005947">
    <property type="component" value="Unassembled WGS sequence"/>
</dbReference>
<keyword evidence="5" id="KW-0788">Thiol protease</keyword>
<evidence type="ECO:0000256" key="5">
    <source>
        <dbReference type="ARBA" id="ARBA00022807"/>
    </source>
</evidence>
<feature type="coiled-coil region" evidence="6">
    <location>
        <begin position="144"/>
        <end position="199"/>
    </location>
</feature>
<dbReference type="AlphaFoldDB" id="F1T526"/>
<evidence type="ECO:0000256" key="4">
    <source>
        <dbReference type="ARBA" id="ARBA00022801"/>
    </source>
</evidence>
<dbReference type="InterPro" id="IPR000064">
    <property type="entry name" value="NLP_P60_dom"/>
</dbReference>
<protein>
    <submittedName>
        <fullName evidence="10">NlpC/P60 family protein</fullName>
    </submittedName>
</protein>
<proteinExistence type="inferred from homology"/>
<keyword evidence="11" id="KW-1185">Reference proteome</keyword>
<dbReference type="InterPro" id="IPR038765">
    <property type="entry name" value="Papain-like_cys_pep_sf"/>
</dbReference>
<evidence type="ECO:0000256" key="2">
    <source>
        <dbReference type="ARBA" id="ARBA00022670"/>
    </source>
</evidence>
<dbReference type="Gene3D" id="6.10.250.3150">
    <property type="match status" value="1"/>
</dbReference>
<dbReference type="InterPro" id="IPR051202">
    <property type="entry name" value="Peptidase_C40"/>
</dbReference>
<name>F1T526_9ACTN</name>
<comment type="caution">
    <text evidence="10">The sequence shown here is derived from an EMBL/GenBank/DDBJ whole genome shotgun (WGS) entry which is preliminary data.</text>
</comment>
<feature type="chain" id="PRO_5003271064" evidence="8">
    <location>
        <begin position="37"/>
        <end position="390"/>
    </location>
</feature>
<feature type="signal peptide" evidence="8">
    <location>
        <begin position="1"/>
        <end position="36"/>
    </location>
</feature>
<dbReference type="GO" id="GO:0008234">
    <property type="term" value="F:cysteine-type peptidase activity"/>
    <property type="evidence" value="ECO:0007669"/>
    <property type="project" value="UniProtKB-KW"/>
</dbReference>
<dbReference type="Pfam" id="PF24568">
    <property type="entry name" value="CC_PcsB"/>
    <property type="match status" value="1"/>
</dbReference>
<keyword evidence="2" id="KW-0645">Protease</keyword>
<accession>F1T526</accession>
<dbReference type="EMBL" id="ACGK02000001">
    <property type="protein sequence ID" value="EGF23792.1"/>
    <property type="molecule type" value="Genomic_DNA"/>
</dbReference>
<dbReference type="PROSITE" id="PS51935">
    <property type="entry name" value="NLPC_P60"/>
    <property type="match status" value="1"/>
</dbReference>
<dbReference type="InterPro" id="IPR057309">
    <property type="entry name" value="PcsB_CC"/>
</dbReference>
<feature type="compositionally biased region" description="Low complexity" evidence="7">
    <location>
        <begin position="244"/>
        <end position="265"/>
    </location>
</feature>
<dbReference type="eggNOG" id="COG0791">
    <property type="taxonomic scope" value="Bacteria"/>
</dbReference>
<evidence type="ECO:0000313" key="10">
    <source>
        <dbReference type="EMBL" id="EGF23792.1"/>
    </source>
</evidence>
<dbReference type="Pfam" id="PF00877">
    <property type="entry name" value="NLPC_P60"/>
    <property type="match status" value="1"/>
</dbReference>
<dbReference type="RefSeq" id="WP_006302921.1">
    <property type="nucleotide sequence ID" value="NZ_ACGK02000001.1"/>
</dbReference>
<evidence type="ECO:0000256" key="7">
    <source>
        <dbReference type="SAM" id="MobiDB-lite"/>
    </source>
</evidence>
<evidence type="ECO:0000256" key="8">
    <source>
        <dbReference type="SAM" id="SignalP"/>
    </source>
</evidence>
<comment type="similarity">
    <text evidence="1">Belongs to the peptidase C40 family.</text>
</comment>